<reference evidence="3" key="1">
    <citation type="submission" date="2013-07" db="EMBL/GenBank/DDBJ databases">
        <title>Sub-species coevolution in mutualistic symbiosis.</title>
        <authorList>
            <person name="Murfin K."/>
            <person name="Klassen J."/>
            <person name="Lee M."/>
            <person name="Forst S."/>
            <person name="Stock P."/>
            <person name="Goodrich-Blair H."/>
        </authorList>
    </citation>
    <scope>NUCLEOTIDE SEQUENCE [LARGE SCALE GENOMIC DNA]</scope>
    <source>
        <strain evidence="3">Oregonense</strain>
    </source>
</reference>
<dbReference type="GO" id="GO:0006260">
    <property type="term" value="P:DNA replication"/>
    <property type="evidence" value="ECO:0007669"/>
    <property type="project" value="InterPro"/>
</dbReference>
<accession>A0A077P7J4</accession>
<gene>
    <name evidence="3" type="ORF">XBO1_2480011</name>
</gene>
<dbReference type="RefSeq" id="WP_080718133.1">
    <property type="nucleotide sequence ID" value="NZ_CAWLUU010000217.1"/>
</dbReference>
<evidence type="ECO:0000313" key="3">
    <source>
        <dbReference type="EMBL" id="CDH06834.1"/>
    </source>
</evidence>
<dbReference type="AlphaFoldDB" id="A0A077P7J4"/>
<dbReference type="InterPro" id="IPR006497">
    <property type="entry name" value="Phage_lambda_VrpO_N"/>
</dbReference>
<evidence type="ECO:0000259" key="2">
    <source>
        <dbReference type="Pfam" id="PF04492"/>
    </source>
</evidence>
<name>A0A077P7J4_XENBV</name>
<proteinExistence type="predicted"/>
<dbReference type="EMBL" id="CBSX010000166">
    <property type="protein sequence ID" value="CDH06834.1"/>
    <property type="molecule type" value="Genomic_DNA"/>
</dbReference>
<comment type="caution">
    <text evidence="3">The sequence shown here is derived from an EMBL/GenBank/DDBJ whole genome shotgun (WGS) entry which is preliminary data.</text>
</comment>
<evidence type="ECO:0000256" key="1">
    <source>
        <dbReference type="SAM" id="MobiDB-lite"/>
    </source>
</evidence>
<feature type="compositionally biased region" description="Polar residues" evidence="1">
    <location>
        <begin position="294"/>
        <end position="311"/>
    </location>
</feature>
<feature type="region of interest" description="Disordered" evidence="1">
    <location>
        <begin position="294"/>
        <end position="324"/>
    </location>
</feature>
<sequence>MNTAEVFDFNTAKKIRSNRVENQKLGFIPLYRSIRNKSWAKDVFLRTLWENLLFEAQKGDYVANFKGNIWHLKAGQLVTTPADLGLNLCDRNNKPTSRDAVNRMLAVFVREGMITIEGEKHKGTVITITNYNEYAQKIDDSPAHKAAHKAAHGETSNDAASDTIPAHGGAHTAAHHEQEYISNNKLLDDRPRKSKSSGKVNPDAAVSSPKGDKWGDADDLKAAEWIFQKVQVAKPNAKEPNWATWANDIRLMRQSDNRTHAAICRLFKWANQDAFWYCNILSPAKLREKWDTLESQSEQPNRKQITQEATGNWNNREEWEEEFI</sequence>
<protein>
    <submittedName>
        <fullName evidence="3">Phage replication protein O domain protein</fullName>
    </submittedName>
</protein>
<dbReference type="Proteomes" id="UP000028483">
    <property type="component" value="Unassembled WGS sequence"/>
</dbReference>
<dbReference type="Pfam" id="PF04492">
    <property type="entry name" value="Phage_rep_O"/>
    <property type="match status" value="1"/>
</dbReference>
<dbReference type="HOGENOM" id="CLU_042916_0_0_6"/>
<organism evidence="3">
    <name type="scientific">Xenorhabdus bovienii str. oregonense</name>
    <dbReference type="NCBI Taxonomy" id="1398202"/>
    <lineage>
        <taxon>Bacteria</taxon>
        <taxon>Pseudomonadati</taxon>
        <taxon>Pseudomonadota</taxon>
        <taxon>Gammaproteobacteria</taxon>
        <taxon>Enterobacterales</taxon>
        <taxon>Morganellaceae</taxon>
        <taxon>Xenorhabdus</taxon>
    </lineage>
</organism>
<feature type="domain" description="Bacteriophage lambda Replication protein O N-terminal" evidence="2">
    <location>
        <begin position="19"/>
        <end position="131"/>
    </location>
</feature>
<feature type="region of interest" description="Disordered" evidence="1">
    <location>
        <begin position="142"/>
        <end position="214"/>
    </location>
</feature>